<gene>
    <name evidence="1" type="ORF">A2T98_02765</name>
</gene>
<sequence>MGFLTFQTSSKINAKESEKWLRTNIQQVLSTLGNLPGTWHHCLVAFTSDRLPLIGAIPGFEGVHIFSGFSNPLVIVPPLARRFASFLAGKEDEIITQLSPGR</sequence>
<comment type="caution">
    <text evidence="1">The sequence shown here is derived from an EMBL/GenBank/DDBJ whole genome shotgun (WGS) entry which is preliminary data.</text>
</comment>
<dbReference type="InterPro" id="IPR036188">
    <property type="entry name" value="FAD/NAD-bd_sf"/>
</dbReference>
<organism evidence="1 2">
    <name type="scientific">Nodularia spumigena CENA596</name>
    <dbReference type="NCBI Taxonomy" id="1819295"/>
    <lineage>
        <taxon>Bacteria</taxon>
        <taxon>Bacillati</taxon>
        <taxon>Cyanobacteriota</taxon>
        <taxon>Cyanophyceae</taxon>
        <taxon>Nostocales</taxon>
        <taxon>Nodulariaceae</taxon>
        <taxon>Nodularia</taxon>
    </lineage>
</organism>
<dbReference type="EMBL" id="LWAJ01000028">
    <property type="protein sequence ID" value="KZL51290.1"/>
    <property type="molecule type" value="Genomic_DNA"/>
</dbReference>
<evidence type="ECO:0000313" key="2">
    <source>
        <dbReference type="Proteomes" id="UP000076555"/>
    </source>
</evidence>
<dbReference type="Proteomes" id="UP000076555">
    <property type="component" value="Unassembled WGS sequence"/>
</dbReference>
<proteinExistence type="predicted"/>
<accession>A0A166KLV4</accession>
<reference evidence="1 2" key="1">
    <citation type="submission" date="2016-04" db="EMBL/GenBank/DDBJ databases">
        <title>Draft Genome Assembly of the Bloom-forming Cyanobacterium Nodularia spumigena Strain CENA596 in Shrimp Production Ponds.</title>
        <authorList>
            <person name="Popin R.V."/>
            <person name="Rigonato J."/>
            <person name="Abreu V.A."/>
            <person name="Andreote A.P."/>
            <person name="Silveira S.B."/>
            <person name="Odebrecht C."/>
            <person name="Fiore M.F."/>
        </authorList>
    </citation>
    <scope>NUCLEOTIDE SEQUENCE [LARGE SCALE GENOMIC DNA]</scope>
    <source>
        <strain evidence="1 2">CENA596</strain>
    </source>
</reference>
<dbReference type="Gene3D" id="3.50.50.60">
    <property type="entry name" value="FAD/NAD(P)-binding domain"/>
    <property type="match status" value="1"/>
</dbReference>
<evidence type="ECO:0000313" key="1">
    <source>
        <dbReference type="EMBL" id="KZL51290.1"/>
    </source>
</evidence>
<dbReference type="AlphaFoldDB" id="A0A166KLV4"/>
<dbReference type="Gene3D" id="3.30.9.10">
    <property type="entry name" value="D-Amino Acid Oxidase, subunit A, domain 2"/>
    <property type="match status" value="1"/>
</dbReference>
<protein>
    <submittedName>
        <fullName evidence="1">Uncharacterized protein</fullName>
    </submittedName>
</protein>
<name>A0A166KLV4_NODSP</name>